<dbReference type="InterPro" id="IPR050706">
    <property type="entry name" value="Cyclic-di-GMP_PDE-like"/>
</dbReference>
<evidence type="ECO:0000313" key="2">
    <source>
        <dbReference type="EMBL" id="PSU92059.1"/>
    </source>
</evidence>
<name>A0A2T3KBX9_9GAMM</name>
<dbReference type="GO" id="GO:0071111">
    <property type="term" value="F:cyclic-guanylate-specific phosphodiesterase activity"/>
    <property type="evidence" value="ECO:0007669"/>
    <property type="project" value="InterPro"/>
</dbReference>
<dbReference type="AlphaFoldDB" id="A0A2T3KBX9"/>
<dbReference type="InterPro" id="IPR035919">
    <property type="entry name" value="EAL_sf"/>
</dbReference>
<gene>
    <name evidence="2" type="ORF">C9J27_22625</name>
</gene>
<dbReference type="Gene3D" id="3.20.20.450">
    <property type="entry name" value="EAL domain"/>
    <property type="match status" value="1"/>
</dbReference>
<protein>
    <recommendedName>
        <fullName evidence="1">EAL domain-containing protein</fullName>
    </recommendedName>
</protein>
<dbReference type="InterPro" id="IPR001633">
    <property type="entry name" value="EAL_dom"/>
</dbReference>
<dbReference type="PANTHER" id="PTHR33121">
    <property type="entry name" value="CYCLIC DI-GMP PHOSPHODIESTERASE PDEF"/>
    <property type="match status" value="1"/>
</dbReference>
<dbReference type="SUPFAM" id="SSF141868">
    <property type="entry name" value="EAL domain-like"/>
    <property type="match status" value="1"/>
</dbReference>
<comment type="caution">
    <text evidence="2">The sequence shown here is derived from an EMBL/GenBank/DDBJ whole genome shotgun (WGS) entry which is preliminary data.</text>
</comment>
<sequence>MLDLDNLKSVLFQKKIQPFFQDIVDGNRNIVGIEILARWVEDDKVLYLPDFFITKFEKHGLLVDFTCSLIEQIISIFLVSVNKFSDDFYISLNVTEEILSNYKFKIYIKQLSLYCNIVLELTEKKSIICSDCIKNDIEELRSEKIKFAIDDYGMDNSTLLLLYDYKFDFLKLDRYFISMLLENSQSEFNYKRKLIIKNIVDLCIVLDIKLVVEGIENIEQERLLKDIGVKYFQGYLYSKPMRFNNIFQN</sequence>
<dbReference type="PROSITE" id="PS50883">
    <property type="entry name" value="EAL"/>
    <property type="match status" value="1"/>
</dbReference>
<evidence type="ECO:0000313" key="3">
    <source>
        <dbReference type="Proteomes" id="UP000241426"/>
    </source>
</evidence>
<dbReference type="Pfam" id="PF00563">
    <property type="entry name" value="EAL"/>
    <property type="match status" value="1"/>
</dbReference>
<reference evidence="2 3" key="1">
    <citation type="submission" date="2018-01" db="EMBL/GenBank/DDBJ databases">
        <title>Whole genome sequencing of Histamine producing bacteria.</title>
        <authorList>
            <person name="Butler K."/>
        </authorList>
    </citation>
    <scope>NUCLEOTIDE SEQUENCE [LARGE SCALE GENOMIC DNA]</scope>
    <source>
        <strain evidence="2 3">FS-7.2</strain>
    </source>
</reference>
<evidence type="ECO:0000259" key="1">
    <source>
        <dbReference type="PROSITE" id="PS50883"/>
    </source>
</evidence>
<dbReference type="EMBL" id="PYNF01000035">
    <property type="protein sequence ID" value="PSU92059.1"/>
    <property type="molecule type" value="Genomic_DNA"/>
</dbReference>
<organism evidence="2 3">
    <name type="scientific">Photobacterium kishitanii</name>
    <dbReference type="NCBI Taxonomy" id="318456"/>
    <lineage>
        <taxon>Bacteria</taxon>
        <taxon>Pseudomonadati</taxon>
        <taxon>Pseudomonadota</taxon>
        <taxon>Gammaproteobacteria</taxon>
        <taxon>Vibrionales</taxon>
        <taxon>Vibrionaceae</taxon>
        <taxon>Photobacterium</taxon>
    </lineage>
</organism>
<proteinExistence type="predicted"/>
<dbReference type="RefSeq" id="WP_107226140.1">
    <property type="nucleotide sequence ID" value="NZ_PYNF01000035.1"/>
</dbReference>
<feature type="domain" description="EAL" evidence="1">
    <location>
        <begin position="1"/>
        <end position="249"/>
    </location>
</feature>
<dbReference type="PANTHER" id="PTHR33121:SF71">
    <property type="entry name" value="OXYGEN SENSOR PROTEIN DOSP"/>
    <property type="match status" value="1"/>
</dbReference>
<dbReference type="SMART" id="SM00052">
    <property type="entry name" value="EAL"/>
    <property type="match status" value="1"/>
</dbReference>
<dbReference type="Proteomes" id="UP000241426">
    <property type="component" value="Unassembled WGS sequence"/>
</dbReference>
<dbReference type="CDD" id="cd01948">
    <property type="entry name" value="EAL"/>
    <property type="match status" value="1"/>
</dbReference>
<accession>A0A2T3KBX9</accession>